<evidence type="ECO:0000313" key="2">
    <source>
        <dbReference type="Proteomes" id="UP000596247"/>
    </source>
</evidence>
<reference evidence="1 2" key="1">
    <citation type="submission" date="2020-09" db="EMBL/GenBank/DDBJ databases">
        <authorList>
            <person name="Jameson E."/>
        </authorList>
    </citation>
    <scope>NUCLEOTIDE SEQUENCE [LARGE SCALE GENOMIC DNA]</scope>
</reference>
<dbReference type="Proteomes" id="UP000596247">
    <property type="component" value="Chromosome"/>
</dbReference>
<name>A0A7R8MJN0_9CAUD</name>
<organism evidence="1 2">
    <name type="scientific">Klebsiella phage vB_KvM-Eowyn</name>
    <dbReference type="NCBI Taxonomy" id="2762819"/>
    <lineage>
        <taxon>Viruses</taxon>
        <taxon>Duplodnaviria</taxon>
        <taxon>Heunggongvirae</taxon>
        <taxon>Uroviricota</taxon>
        <taxon>Caudoviricetes</taxon>
        <taxon>Chimalliviridae</taxon>
        <taxon>Eowynvirus</taxon>
        <taxon>Eowynvirus eowyn</taxon>
    </lineage>
</organism>
<protein>
    <submittedName>
        <fullName evidence="1">Uncharacterized protein</fullName>
    </submittedName>
</protein>
<sequence length="132" mass="14643">MSNTLVPESLSRYFIKATPASWGALPLNQTYYFVSSSLDAYLTELELMATEPDNHPTTHASMVVLKDWIGNVTLTELQNRLATLETNYAELQVTRPEAAIRQTVATSMRLADLQNLGVRLYGSGTELGLYLS</sequence>
<accession>A0A7R8MJN0</accession>
<evidence type="ECO:0000313" key="1">
    <source>
        <dbReference type="EMBL" id="CAD5236162.1"/>
    </source>
</evidence>
<keyword evidence="2" id="KW-1185">Reference proteome</keyword>
<proteinExistence type="predicted"/>
<dbReference type="EMBL" id="LR881104">
    <property type="protein sequence ID" value="CAD5236162.1"/>
    <property type="molecule type" value="Genomic_DNA"/>
</dbReference>
<gene>
    <name evidence="1" type="ORF">LLCLJKAH_00173</name>
</gene>